<dbReference type="STRING" id="1642647.PSM36_1215"/>
<dbReference type="Gene3D" id="1.10.260.40">
    <property type="entry name" value="lambda repressor-like DNA-binding domains"/>
    <property type="match status" value="1"/>
</dbReference>
<feature type="domain" description="HTH cro/C1-type" evidence="1">
    <location>
        <begin position="167"/>
        <end position="203"/>
    </location>
</feature>
<dbReference type="Pfam" id="PF01381">
    <property type="entry name" value="HTH_3"/>
    <property type="match status" value="1"/>
</dbReference>
<dbReference type="GO" id="GO:0004519">
    <property type="term" value="F:endonuclease activity"/>
    <property type="evidence" value="ECO:0007669"/>
    <property type="project" value="InterPro"/>
</dbReference>
<organism evidence="2 3">
    <name type="scientific">Proteiniphilum saccharofermentans</name>
    <dbReference type="NCBI Taxonomy" id="1642647"/>
    <lineage>
        <taxon>Bacteria</taxon>
        <taxon>Pseudomonadati</taxon>
        <taxon>Bacteroidota</taxon>
        <taxon>Bacteroidia</taxon>
        <taxon>Bacteroidales</taxon>
        <taxon>Dysgonomonadaceae</taxon>
        <taxon>Proteiniphilum</taxon>
    </lineage>
</organism>
<evidence type="ECO:0000313" key="2">
    <source>
        <dbReference type="EMBL" id="SCD20039.1"/>
    </source>
</evidence>
<name>A0A1R3T1U2_9BACT</name>
<evidence type="ECO:0000313" key="3">
    <source>
        <dbReference type="Proteomes" id="UP000187464"/>
    </source>
</evidence>
<dbReference type="InterPro" id="IPR001387">
    <property type="entry name" value="Cro/C1-type_HTH"/>
</dbReference>
<reference evidence="2 3" key="1">
    <citation type="submission" date="2016-08" db="EMBL/GenBank/DDBJ databases">
        <authorList>
            <person name="Seilhamer J.J."/>
        </authorList>
    </citation>
    <scope>NUCLEOTIDE SEQUENCE [LARGE SCALE GENOMIC DNA]</scope>
    <source>
        <strain evidence="2">M3/6</strain>
    </source>
</reference>
<sequence length="216" mass="25426">MRIFRYRTLAQYYHKHPDAKTALEDWFSKTEESEWNNFSDMKATFNSVDAVENHRYVFNIKGNSYRLIAIVLFVPKHVYIRFIGTHAEYDKITDVQSLKKQQAMKAITNDREYQTITKRIDQLLDIVTDDNYNSIPEAVELDFLSTLIEEYDRKHYPIALPQLSEAIRLRMYEMNINQAELAKLLGVSPSRITEYLSGKEPSLNPTFTLKIIFDKK</sequence>
<protein>
    <recommendedName>
        <fullName evidence="1">HTH cro/C1-type domain-containing protein</fullName>
    </recommendedName>
</protein>
<dbReference type="EMBL" id="LT605205">
    <property type="protein sequence ID" value="SCD20039.1"/>
    <property type="molecule type" value="Genomic_DNA"/>
</dbReference>
<dbReference type="InterPro" id="IPR018669">
    <property type="entry name" value="Toxin_HigB"/>
</dbReference>
<dbReference type="GO" id="GO:0110001">
    <property type="term" value="C:toxin-antitoxin complex"/>
    <property type="evidence" value="ECO:0007669"/>
    <property type="project" value="InterPro"/>
</dbReference>
<dbReference type="InterPro" id="IPR010982">
    <property type="entry name" value="Lambda_DNA-bd_dom_sf"/>
</dbReference>
<proteinExistence type="predicted"/>
<dbReference type="GO" id="GO:0003723">
    <property type="term" value="F:RNA binding"/>
    <property type="evidence" value="ECO:0007669"/>
    <property type="project" value="InterPro"/>
</dbReference>
<dbReference type="Proteomes" id="UP000187464">
    <property type="component" value="Chromosome I"/>
</dbReference>
<dbReference type="SUPFAM" id="SSF47413">
    <property type="entry name" value="lambda repressor-like DNA-binding domains"/>
    <property type="match status" value="1"/>
</dbReference>
<dbReference type="KEGG" id="psac:PSM36_1215"/>
<dbReference type="GO" id="GO:0003677">
    <property type="term" value="F:DNA binding"/>
    <property type="evidence" value="ECO:0007669"/>
    <property type="project" value="InterPro"/>
</dbReference>
<dbReference type="CDD" id="cd00093">
    <property type="entry name" value="HTH_XRE"/>
    <property type="match status" value="1"/>
</dbReference>
<accession>A0A1R3T1U2</accession>
<dbReference type="PROSITE" id="PS50943">
    <property type="entry name" value="HTH_CROC1"/>
    <property type="match status" value="1"/>
</dbReference>
<dbReference type="Pfam" id="PF09907">
    <property type="entry name" value="HigB_toxin"/>
    <property type="match status" value="1"/>
</dbReference>
<evidence type="ECO:0000259" key="1">
    <source>
        <dbReference type="PROSITE" id="PS50943"/>
    </source>
</evidence>
<keyword evidence="3" id="KW-1185">Reference proteome</keyword>
<dbReference type="AlphaFoldDB" id="A0A1R3T1U2"/>
<gene>
    <name evidence="2" type="ORF">PSM36_1215</name>
</gene>